<dbReference type="RefSeq" id="WP_215239345.1">
    <property type="nucleotide sequence ID" value="NZ_CAJRAF010000002.1"/>
</dbReference>
<sequence length="186" mass="20987">MSVDTANENTEPVAGLIQIPHTAKSFEAGGHTYHVEDSLSIERYKAFQRMEIELGYGYNFSALTDKLQLAYQYQNERKFADVSVILYQLIEGAVAISEKKPTALYVATLFINRSDEDRTVWSRTIAEEKLKDWNNIDANFFLIVALSRVRNFGKSLNEISQLLESVGAINKTIADDLFPADPELNS</sequence>
<proteinExistence type="predicted"/>
<accession>A0A916JD88</accession>
<name>A0A916JD88_9BACT</name>
<keyword evidence="2" id="KW-1185">Reference proteome</keyword>
<comment type="caution">
    <text evidence="1">The sequence shown here is derived from an EMBL/GenBank/DDBJ whole genome shotgun (WGS) entry which is preliminary data.</text>
</comment>
<organism evidence="1 2">
    <name type="scientific">Dyadobacter helix</name>
    <dbReference type="NCBI Taxonomy" id="2822344"/>
    <lineage>
        <taxon>Bacteria</taxon>
        <taxon>Pseudomonadati</taxon>
        <taxon>Bacteroidota</taxon>
        <taxon>Cytophagia</taxon>
        <taxon>Cytophagales</taxon>
        <taxon>Spirosomataceae</taxon>
        <taxon>Dyadobacter</taxon>
    </lineage>
</organism>
<evidence type="ECO:0000313" key="2">
    <source>
        <dbReference type="Proteomes" id="UP000680038"/>
    </source>
</evidence>
<dbReference type="EMBL" id="CAJRAF010000002">
    <property type="protein sequence ID" value="CAG5001958.1"/>
    <property type="molecule type" value="Genomic_DNA"/>
</dbReference>
<protein>
    <submittedName>
        <fullName evidence="1">Uncharacterized protein</fullName>
    </submittedName>
</protein>
<dbReference type="Proteomes" id="UP000680038">
    <property type="component" value="Unassembled WGS sequence"/>
</dbReference>
<evidence type="ECO:0000313" key="1">
    <source>
        <dbReference type="EMBL" id="CAG5001958.1"/>
    </source>
</evidence>
<gene>
    <name evidence="1" type="ORF">DYBT9275_02775</name>
</gene>
<dbReference type="AlphaFoldDB" id="A0A916JD88"/>
<reference evidence="1" key="1">
    <citation type="submission" date="2021-04" db="EMBL/GenBank/DDBJ databases">
        <authorList>
            <person name="Rodrigo-Torres L."/>
            <person name="Arahal R. D."/>
            <person name="Lucena T."/>
        </authorList>
    </citation>
    <scope>NUCLEOTIDE SEQUENCE</scope>
    <source>
        <strain evidence="1">CECT 9275</strain>
    </source>
</reference>